<name>A0A347VUD4_9HELI</name>
<reference evidence="13 14" key="2">
    <citation type="journal article" date="2016" name="Infect. Immun.">
        <title>Helicobacter saguini, a Novel Helicobacter Isolated from Cotton-Top Tamarins with Ulcerative Colitis, Has Proinflammatory Properties and Induces Typhlocolitis and Dysplasia in Gnotobiotic IL-10-/- Mice.</title>
        <authorList>
            <person name="Shen Z."/>
            <person name="Mannion A."/>
            <person name="Whary M.T."/>
            <person name="Muthupalani S."/>
            <person name="Sheh A."/>
            <person name="Feng Y."/>
            <person name="Gong G."/>
            <person name="Vandamme P."/>
            <person name="Holcombe H.R."/>
            <person name="Paster B.J."/>
            <person name="Fox J.G."/>
        </authorList>
    </citation>
    <scope>NUCLEOTIDE SEQUENCE [LARGE SCALE GENOMIC DNA]</scope>
    <source>
        <strain evidence="13 14">MIT 97-6194</strain>
    </source>
</reference>
<dbReference type="EMBL" id="QBIU01000001">
    <property type="protein sequence ID" value="MWV69429.1"/>
    <property type="molecule type" value="Genomic_DNA"/>
</dbReference>
<evidence type="ECO:0000256" key="6">
    <source>
        <dbReference type="PIRSR" id="PIRSR627057-1"/>
    </source>
</evidence>
<sequence>MQIVLLAYLVCFCVPSIIIDILQIKYVSFYASKKPIILDSNDYKLAANYAILQRKVSIATHIFEFIMLIFWLYFGINYLDRFYEHTTFSPLAKEWCIVMSFFAISAGLNLPFSILQKRIDRVYGFHKGSATLFIKDIIKSIVLVGALGGILLGSLLWIMDNVPQWWIFGFVLFFTFIIVIQLIYPTIIAPLFNKFSPLQNANLESRINALMDKVGFKSSGVFVMDASKRDGRLNAYFGGLGRSKRVVLFDTLLEKISEDGLIAILGHELGHFKHKDILRNIIIAGAILLGMFAFMGLFTTHLCTFLGLSVSYSNIIILSILLMPALTFLVQPLSNYFSRKAEYKADSFGASCVSQKALREALIRLVNENKAFPYSHPAYIFFYYSHPPLIERLKALGVQDSIESFELDSNMDIESNLQNTLNKGTL</sequence>
<reference evidence="12 15" key="4">
    <citation type="submission" date="2019-12" db="EMBL/GenBank/DDBJ databases">
        <title>Multi-Generational Helicobacter saguini Isolates.</title>
        <authorList>
            <person name="Mannion A."/>
            <person name="Shen Z."/>
            <person name="Fox J.G."/>
        </authorList>
    </citation>
    <scope>NUCLEOTIDE SEQUENCE [LARGE SCALE GENOMIC DNA]</scope>
    <source>
        <strain evidence="12">16-048</strain>
        <strain evidence="15">16-048 (F4)</strain>
    </source>
</reference>
<dbReference type="Proteomes" id="UP000029714">
    <property type="component" value="Unassembled WGS sequence"/>
</dbReference>
<dbReference type="GO" id="GO:0004222">
    <property type="term" value="F:metalloendopeptidase activity"/>
    <property type="evidence" value="ECO:0007669"/>
    <property type="project" value="InterPro"/>
</dbReference>
<feature type="binding site" evidence="7">
    <location>
        <position position="342"/>
    </location>
    <ligand>
        <name>Zn(2+)</name>
        <dbReference type="ChEBI" id="CHEBI:29105"/>
        <note>catalytic</note>
    </ligand>
</feature>
<dbReference type="InterPro" id="IPR001915">
    <property type="entry name" value="Peptidase_M48"/>
</dbReference>
<dbReference type="InterPro" id="IPR027057">
    <property type="entry name" value="CAXX_Prtase_1"/>
</dbReference>
<comment type="caution">
    <text evidence="13">The sequence shown here is derived from an EMBL/GenBank/DDBJ whole genome shotgun (WGS) entry which is preliminary data.</text>
</comment>
<evidence type="ECO:0000256" key="7">
    <source>
        <dbReference type="PIRSR" id="PIRSR627057-2"/>
    </source>
</evidence>
<dbReference type="EMBL" id="JRMP02000028">
    <property type="protein sequence ID" value="TLD91761.1"/>
    <property type="molecule type" value="Genomic_DNA"/>
</dbReference>
<reference evidence="13" key="3">
    <citation type="submission" date="2018-04" db="EMBL/GenBank/DDBJ databases">
        <authorList>
            <person name="Sheh A."/>
            <person name="Shen Z."/>
            <person name="Mannion A.J."/>
            <person name="Fox J.G."/>
        </authorList>
    </citation>
    <scope>NUCLEOTIDE SEQUENCE</scope>
    <source>
        <strain evidence="13">MIT 97-6194</strain>
    </source>
</reference>
<keyword evidence="5 8" id="KW-0482">Metalloprotease</keyword>
<feature type="transmembrane region" description="Helical" evidence="9">
    <location>
        <begin position="6"/>
        <end position="24"/>
    </location>
</feature>
<evidence type="ECO:0000256" key="1">
    <source>
        <dbReference type="ARBA" id="ARBA00022670"/>
    </source>
</evidence>
<dbReference type="Pfam" id="PF01435">
    <property type="entry name" value="Peptidase_M48"/>
    <property type="match status" value="1"/>
</dbReference>
<feature type="domain" description="Peptidase M48" evidence="10">
    <location>
        <begin position="197"/>
        <end position="396"/>
    </location>
</feature>
<keyword evidence="9" id="KW-0472">Membrane</keyword>
<dbReference type="OrthoDB" id="9781930at2"/>
<evidence type="ECO:0000256" key="9">
    <source>
        <dbReference type="SAM" id="Phobius"/>
    </source>
</evidence>
<evidence type="ECO:0000313" key="13">
    <source>
        <dbReference type="EMBL" id="TLD91761.1"/>
    </source>
</evidence>
<evidence type="ECO:0000256" key="8">
    <source>
        <dbReference type="RuleBase" id="RU003983"/>
    </source>
</evidence>
<evidence type="ECO:0000256" key="2">
    <source>
        <dbReference type="ARBA" id="ARBA00022723"/>
    </source>
</evidence>
<evidence type="ECO:0000313" key="12">
    <source>
        <dbReference type="EMBL" id="MWV69429.1"/>
    </source>
</evidence>
<evidence type="ECO:0000256" key="5">
    <source>
        <dbReference type="ARBA" id="ARBA00023049"/>
    </source>
</evidence>
<reference evidence="13 14" key="1">
    <citation type="journal article" date="2014" name="Genome Announc.">
        <title>Draft genome sequences of eight enterohepatic helicobacter species isolated from both laboratory and wild rodents.</title>
        <authorList>
            <person name="Sheh A."/>
            <person name="Shen Z."/>
            <person name="Fox J.G."/>
        </authorList>
    </citation>
    <scope>NUCLEOTIDE SEQUENCE [LARGE SCALE GENOMIC DNA]</scope>
    <source>
        <strain evidence="13 14">MIT 97-6194</strain>
    </source>
</reference>
<dbReference type="Gene3D" id="3.30.2010.10">
    <property type="entry name" value="Metalloproteases ('zincins'), catalytic domain"/>
    <property type="match status" value="1"/>
</dbReference>
<feature type="active site" description="Proton donor" evidence="6">
    <location>
        <position position="346"/>
    </location>
</feature>
<dbReference type="GO" id="GO:0071586">
    <property type="term" value="P:CAAX-box protein processing"/>
    <property type="evidence" value="ECO:0007669"/>
    <property type="project" value="InterPro"/>
</dbReference>
<organism evidence="13 14">
    <name type="scientific">Helicobacter saguini</name>
    <dbReference type="NCBI Taxonomy" id="1548018"/>
    <lineage>
        <taxon>Bacteria</taxon>
        <taxon>Pseudomonadati</taxon>
        <taxon>Campylobacterota</taxon>
        <taxon>Epsilonproteobacteria</taxon>
        <taxon>Campylobacterales</taxon>
        <taxon>Helicobacteraceae</taxon>
        <taxon>Helicobacter</taxon>
    </lineage>
</organism>
<keyword evidence="1 8" id="KW-0645">Protease</keyword>
<dbReference type="Pfam" id="PF16491">
    <property type="entry name" value="Peptidase_M48_N"/>
    <property type="match status" value="1"/>
</dbReference>
<feature type="transmembrane region" description="Helical" evidence="9">
    <location>
        <begin position="137"/>
        <end position="159"/>
    </location>
</feature>
<dbReference type="CDD" id="cd07343">
    <property type="entry name" value="M48A_Zmpste24p_like"/>
    <property type="match status" value="1"/>
</dbReference>
<dbReference type="PANTHER" id="PTHR10120">
    <property type="entry name" value="CAAX PRENYL PROTEASE 1"/>
    <property type="match status" value="1"/>
</dbReference>
<feature type="transmembrane region" description="Helical" evidence="9">
    <location>
        <begin position="310"/>
        <end position="330"/>
    </location>
</feature>
<feature type="domain" description="CAAX prenyl protease 1 N-terminal" evidence="11">
    <location>
        <begin position="38"/>
        <end position="194"/>
    </location>
</feature>
<feature type="transmembrane region" description="Helical" evidence="9">
    <location>
        <begin position="277"/>
        <end position="298"/>
    </location>
</feature>
<evidence type="ECO:0000256" key="4">
    <source>
        <dbReference type="ARBA" id="ARBA00022833"/>
    </source>
</evidence>
<comment type="cofactor">
    <cofactor evidence="7 8">
        <name>Zn(2+)</name>
        <dbReference type="ChEBI" id="CHEBI:29105"/>
    </cofactor>
    <text evidence="7 8">Binds 1 zinc ion per subunit.</text>
</comment>
<evidence type="ECO:0000259" key="10">
    <source>
        <dbReference type="Pfam" id="PF01435"/>
    </source>
</evidence>
<keyword evidence="4 7" id="KW-0862">Zinc</keyword>
<dbReference type="STRING" id="1548018.LS64_14520"/>
<keyword evidence="9" id="KW-1133">Transmembrane helix</keyword>
<feature type="transmembrane region" description="Helical" evidence="9">
    <location>
        <begin position="96"/>
        <end position="116"/>
    </location>
</feature>
<feature type="binding site" evidence="7">
    <location>
        <position position="271"/>
    </location>
    <ligand>
        <name>Zn(2+)</name>
        <dbReference type="ChEBI" id="CHEBI:29105"/>
        <note>catalytic</note>
    </ligand>
</feature>
<dbReference type="Proteomes" id="UP000477070">
    <property type="component" value="Unassembled WGS sequence"/>
</dbReference>
<dbReference type="AlphaFoldDB" id="A0A347VUD4"/>
<keyword evidence="14" id="KW-1185">Reference proteome</keyword>
<feature type="transmembrane region" description="Helical" evidence="9">
    <location>
        <begin position="165"/>
        <end position="184"/>
    </location>
</feature>
<feature type="active site" evidence="6">
    <location>
        <position position="268"/>
    </location>
</feature>
<accession>A0A347VUD4</accession>
<keyword evidence="2 7" id="KW-0479">Metal-binding</keyword>
<feature type="binding site" evidence="7">
    <location>
        <position position="267"/>
    </location>
    <ligand>
        <name>Zn(2+)</name>
        <dbReference type="ChEBI" id="CHEBI:29105"/>
        <note>catalytic</note>
    </ligand>
</feature>
<dbReference type="FunFam" id="3.30.2010.10:FF:000010">
    <property type="entry name" value="M48 family peptidase"/>
    <property type="match status" value="1"/>
</dbReference>
<evidence type="ECO:0000256" key="3">
    <source>
        <dbReference type="ARBA" id="ARBA00022801"/>
    </source>
</evidence>
<feature type="transmembrane region" description="Helical" evidence="9">
    <location>
        <begin position="58"/>
        <end position="76"/>
    </location>
</feature>
<proteinExistence type="inferred from homology"/>
<evidence type="ECO:0000313" key="15">
    <source>
        <dbReference type="Proteomes" id="UP000477070"/>
    </source>
</evidence>
<dbReference type="GO" id="GO:0046872">
    <property type="term" value="F:metal ion binding"/>
    <property type="evidence" value="ECO:0007669"/>
    <property type="project" value="UniProtKB-KW"/>
</dbReference>
<dbReference type="InterPro" id="IPR032456">
    <property type="entry name" value="Peptidase_M48_N"/>
</dbReference>
<evidence type="ECO:0000313" key="14">
    <source>
        <dbReference type="Proteomes" id="UP000029714"/>
    </source>
</evidence>
<keyword evidence="9" id="KW-0812">Transmembrane</keyword>
<gene>
    <name evidence="12" type="ORF">DCO61_05255</name>
    <name evidence="13" type="ORF">LS64_011355</name>
</gene>
<keyword evidence="3 8" id="KW-0378">Hydrolase</keyword>
<protein>
    <submittedName>
        <fullName evidence="12">M48 family metalloprotease</fullName>
    </submittedName>
    <submittedName>
        <fullName evidence="13">M48 family peptidase</fullName>
    </submittedName>
</protein>
<evidence type="ECO:0000259" key="11">
    <source>
        <dbReference type="Pfam" id="PF16491"/>
    </source>
</evidence>
<comment type="similarity">
    <text evidence="8">Belongs to the peptidase M48 family.</text>
</comment>